<evidence type="ECO:0000313" key="15">
    <source>
        <dbReference type="Proteomes" id="UP000608024"/>
    </source>
</evidence>
<dbReference type="SUPFAM" id="SSF50129">
    <property type="entry name" value="GroES-like"/>
    <property type="match status" value="1"/>
</dbReference>
<dbReference type="Gene3D" id="3.10.129.110">
    <property type="entry name" value="Polyketide synthase dehydratase"/>
    <property type="match status" value="1"/>
</dbReference>
<dbReference type="InterPro" id="IPR036291">
    <property type="entry name" value="NAD(P)-bd_dom_sf"/>
</dbReference>
<feature type="domain" description="PKS/mFAS DH" evidence="13">
    <location>
        <begin position="902"/>
        <end position="1182"/>
    </location>
</feature>
<dbReference type="SMART" id="SM00823">
    <property type="entry name" value="PKS_PP"/>
    <property type="match status" value="1"/>
</dbReference>
<dbReference type="InterPro" id="IPR016035">
    <property type="entry name" value="Acyl_Trfase/lysoPLipase"/>
</dbReference>
<dbReference type="GO" id="GO:0031177">
    <property type="term" value="F:phosphopantetheine binding"/>
    <property type="evidence" value="ECO:0007669"/>
    <property type="project" value="InterPro"/>
</dbReference>
<dbReference type="InterPro" id="IPR013149">
    <property type="entry name" value="ADH-like_C"/>
</dbReference>
<evidence type="ECO:0000256" key="2">
    <source>
        <dbReference type="ARBA" id="ARBA00022450"/>
    </source>
</evidence>
<protein>
    <submittedName>
        <fullName evidence="14">Uncharacterized protein</fullName>
    </submittedName>
</protein>
<dbReference type="InterPro" id="IPR002364">
    <property type="entry name" value="Quin_OxRdtase/zeta-crystal_CS"/>
</dbReference>
<evidence type="ECO:0000313" key="14">
    <source>
        <dbReference type="EMBL" id="GHE69413.1"/>
    </source>
</evidence>
<dbReference type="InterPro" id="IPR020841">
    <property type="entry name" value="PKS_Beta-ketoAc_synthase_dom"/>
</dbReference>
<keyword evidence="15" id="KW-1185">Reference proteome</keyword>
<dbReference type="InterPro" id="IPR016039">
    <property type="entry name" value="Thiolase-like"/>
</dbReference>
<dbReference type="Proteomes" id="UP000608024">
    <property type="component" value="Unassembled WGS sequence"/>
</dbReference>
<dbReference type="SMART" id="SM00825">
    <property type="entry name" value="PKS_KS"/>
    <property type="match status" value="1"/>
</dbReference>
<dbReference type="InterPro" id="IPR049551">
    <property type="entry name" value="PKS_DH_C"/>
</dbReference>
<dbReference type="InterPro" id="IPR020843">
    <property type="entry name" value="ER"/>
</dbReference>
<organism evidence="14 15">
    <name type="scientific">Streptomyces longispororuber</name>
    <dbReference type="NCBI Taxonomy" id="68230"/>
    <lineage>
        <taxon>Bacteria</taxon>
        <taxon>Bacillati</taxon>
        <taxon>Actinomycetota</taxon>
        <taxon>Actinomycetes</taxon>
        <taxon>Kitasatosporales</taxon>
        <taxon>Streptomycetaceae</taxon>
        <taxon>Streptomyces</taxon>
    </lineage>
</organism>
<evidence type="ECO:0000256" key="9">
    <source>
        <dbReference type="PROSITE-ProRule" id="PRU01363"/>
    </source>
</evidence>
<dbReference type="GO" id="GO:0006633">
    <property type="term" value="P:fatty acid biosynthetic process"/>
    <property type="evidence" value="ECO:0007669"/>
    <property type="project" value="InterPro"/>
</dbReference>
<dbReference type="CDD" id="cd05274">
    <property type="entry name" value="KR_FAS_SDR_x"/>
    <property type="match status" value="1"/>
</dbReference>
<evidence type="ECO:0000256" key="10">
    <source>
        <dbReference type="SAM" id="MobiDB-lite"/>
    </source>
</evidence>
<sequence length="2560" mass="268148">MPASGPVANDPIAVVGVSCRLPGSIATLDDLWGALELRLDLVTTVPGERFPATRFADPTRRRTTRSYTAAGGFLDDVTGFDTSYFAGISPREAAAMDPQQRLLLELAAESLDDAGASRRTLAGSDTAVVIGASSHDYEQLQALVADKASPHTMAGLASCNLANRLSHAFDWHGMSTTVDTACSSALTAVHQACEVLHRGHARVALAGGVQVLLSPHPFIGFSAAGMLSPTGRCRPFSADADGFVRSEGAGVVLLKRLPDALADGDRIHGLVLAHGVNNDGNTPGLVLPSSKAQQALLAGVYERAGIDADELGYLEAHGTGTPVGDPIECSAIGHALGTRRHSGALPIGSVKGNLGHLEGAAGMPGLLKALLVLRHRRIPATVNAEPLNTAIDFGALGLRPVVEAEDLPALERPLVGVNSFGFGGANAHLVLAPPPETPAPATPPTAGRLPVVVSARTPEAVAKAAENLAQRLEDTPPEEFYDVAYTATERRDRHEYATAVLAATPAQAAAALHAAALDTASALRTATGAAGTAATPCRTVFAFSGNGSQWPGMGAALLDAEPAFRRAVDEADGHLRARLGWSVAEELRRPEPESRLHLTEVAQPLLFAVQLGLVELLASYGIRPQAVVGHSIGEVAAAHVAGALDLPGACLVVAERSRAQAATAGTGTMAAVGLGAADLAKELAPFTGRLEIAGVNGPGDCTVAGERQALAQLGAELTTRGVFFRRLDLDYAFHSRAMDPLEEELRTALAPLACGDHRIPFVSTVTGGPLAGPRLDASYWWRNVREPVLFDQAVGTLLEEGPAVFLEIGPHAVLTPYLRRRRQDTGPAPTAIAVCRRRADGPDEVRAAAAAAVAVGARTDGSHFPRPGRVTTLPPYPWQRERCWTGGPDDWERVGGDRGLHHPLLGRPVQIAQPAWHQYVDPSHLPWLADHRVGDAVVVPAAAFVEAACAAGRRHLAAPVEVTDLHVVQALTLPSGRDTRDTLVQTTLSPEDGVVRVASRPDANSSWHLHARGRVRRLLRPAPAPLDLAAVRSRLTATDADADVLYSAFATVGLHYGPAFRVVTTVRADDGEALADYRLPLPPDGPDGPDGFEAHPVILDGALQSAAALLARAGEQHLFLPAAIGAAGVWRPPAAEGHIHLTSLHVTGREARFDARITDAAGEVAVELSDCRLRRSDMLAAREARHCSVVLRPATLPGTPRAADLPSPRELAAATGADRAALTDDDHPRLLERLRESTAHWSVHAFTRLLPDATRFGLDDLRAAGLPERYAPQVPLLAQLAVEHGLLVPTTDTEAPGWQFRAPADAHERARALLGDFPGFSALLAVHLRCGLRLAAVLSGEQEPRHLFTADGDRHLWERFQACTLRPGLRRSARHLLARAVTERSADTPLRVLEIGAGTGDLSAELLPVLPAEQTEYVCAARDADSLPRAQARLAAHDVVEYRTFDPEVAEAAGTGGAAEVAGAAGAGGASGVSGASGSGGTGRASDAPEASGAPDRSGPPDDPRTPDDGPNRPHTSGDTTPEPNLSAPYDLVIDSGALQRATSPVAAARRVGGLLADGGLLLALDRGPLHHTALFQGLFDAASPARPYDGESLRSTLDDAGFTDVTACGTATGPGTVLLARRPQGPATATPPAPAAGPVPGPASPTLSGRWLLLSEAGPAANPLARALAAAVRRAGADAVETAAVPGPGDAEDALRAAAPSHCVLILDAPAPSDDAPALTRQAVQRAQVLRAAAGTLSARTQDDPPALWLITRPTGALPAPERPLDPAAAAVWGTARTLANERPGLAVRRVSLDGGADATADADRLVREFLHAAPPRTGPDEDEVVLTPRGRYVARLTDRGPAPGPQAADDEPYTLELRSQGLRSRTAWTAAPPPTCAPGELLVRVHAAALNYRDVMLATGLLPPDAEVPLPGGPALGLECAGEVVAVGRDVTGYGPGDRVYAVAPRSLASHVRARPESVGRVPDAMSYEQAATLPVVLLTVHYALSRLAHLRPGETVLVHGGAGGVGLAALQYARHIGAHVVATAGTPAKRDLLRALGVQHVFDSRTLDFAEQVRDVGDGQGVDVVLNSLSGEAITRSLEALRPGGRFVELGKRDIYANQPLLLRPFRRNISFHALDVNQLTAHAPAALADAFREVGERVTQGVYRPLPHEAYPAARIHEAFRTLQHSRHLGKVVVSLAEPPALERPVPALAPAPDATYLVTGGTSGFGAATARHLAARGLRHLALVSRRGIEAPDAPDLVRELAALGATAQVHAADVTDPAALSRVFRQARDAGHPVRGVVHAVMHLDDAPLAELDAERFHAVLAAKMHGALVLDELTREHEVEHFVAYSSVSALIGNQRQAPYAAGNLFQEALVRARRARGAAGLAVAWGGIDETGYLFRAGMTRTFDRLGAGALPPARALAALDDLLGRRAEVTAVGRFDWARMARSLAALRSAARFAPLTGAGTPGEEQSASDEFTARYAGAKNDDEARAVLTQTLIRLTADVLQTSPERLDGAKDIASLGLDSLMMAELAVSVQHTLGCELPLMELATVRSLADLAERVHRILRQAAQDDATR</sequence>
<gene>
    <name evidence="14" type="ORF">GCM10018785_42460</name>
</gene>
<dbReference type="Gene3D" id="1.10.1200.10">
    <property type="entry name" value="ACP-like"/>
    <property type="match status" value="1"/>
</dbReference>
<dbReference type="SMART" id="SM00827">
    <property type="entry name" value="PKS_AT"/>
    <property type="match status" value="1"/>
</dbReference>
<keyword evidence="7" id="KW-0511">Multifunctional enzyme</keyword>
<dbReference type="Gene3D" id="3.40.47.10">
    <property type="match status" value="1"/>
</dbReference>
<dbReference type="Gene3D" id="3.90.180.10">
    <property type="entry name" value="Medium-chain alcohol dehydrogenases, catalytic domain"/>
    <property type="match status" value="1"/>
</dbReference>
<dbReference type="InterPro" id="IPR001227">
    <property type="entry name" value="Ac_transferase_dom_sf"/>
</dbReference>
<dbReference type="PROSITE" id="PS00012">
    <property type="entry name" value="PHOSPHOPANTETHEINE"/>
    <property type="match status" value="1"/>
</dbReference>
<dbReference type="GO" id="GO:0004315">
    <property type="term" value="F:3-oxoacyl-[acyl-carrier-protein] synthase activity"/>
    <property type="evidence" value="ECO:0007669"/>
    <property type="project" value="InterPro"/>
</dbReference>
<keyword evidence="4" id="KW-0808">Transferase</keyword>
<dbReference type="Pfam" id="PF16197">
    <property type="entry name" value="KAsynt_C_assoc"/>
    <property type="match status" value="1"/>
</dbReference>
<dbReference type="Pfam" id="PF00109">
    <property type="entry name" value="ketoacyl-synt"/>
    <property type="match status" value="1"/>
</dbReference>
<dbReference type="InterPro" id="IPR057326">
    <property type="entry name" value="KR_dom"/>
</dbReference>
<evidence type="ECO:0000256" key="5">
    <source>
        <dbReference type="ARBA" id="ARBA00022857"/>
    </source>
</evidence>
<dbReference type="InterPro" id="IPR050091">
    <property type="entry name" value="PKS_NRPS_Biosynth_Enz"/>
</dbReference>
<dbReference type="Pfam" id="PF14765">
    <property type="entry name" value="PS-DH"/>
    <property type="match status" value="1"/>
</dbReference>
<feature type="compositionally biased region" description="Basic and acidic residues" evidence="10">
    <location>
        <begin position="1499"/>
        <end position="1512"/>
    </location>
</feature>
<evidence type="ECO:0000259" key="12">
    <source>
        <dbReference type="PROSITE" id="PS52004"/>
    </source>
</evidence>
<dbReference type="InterPro" id="IPR020806">
    <property type="entry name" value="PKS_PP-bd"/>
</dbReference>
<reference evidence="14" key="1">
    <citation type="journal article" date="2014" name="Int. J. Syst. Evol. Microbiol.">
        <title>Complete genome sequence of Corynebacterium casei LMG S-19264T (=DSM 44701T), isolated from a smear-ripened cheese.</title>
        <authorList>
            <consortium name="US DOE Joint Genome Institute (JGI-PGF)"/>
            <person name="Walter F."/>
            <person name="Albersmeier A."/>
            <person name="Kalinowski J."/>
            <person name="Ruckert C."/>
        </authorList>
    </citation>
    <scope>NUCLEOTIDE SEQUENCE</scope>
    <source>
        <strain evidence="14">JCM 4784</strain>
    </source>
</reference>
<feature type="region of interest" description="N-terminal hotdog fold" evidence="9">
    <location>
        <begin position="902"/>
        <end position="1022"/>
    </location>
</feature>
<dbReference type="Pfam" id="PF13489">
    <property type="entry name" value="Methyltransf_23"/>
    <property type="match status" value="1"/>
</dbReference>
<dbReference type="InterPro" id="IPR014031">
    <property type="entry name" value="Ketoacyl_synth_C"/>
</dbReference>
<dbReference type="GO" id="GO:0016491">
    <property type="term" value="F:oxidoreductase activity"/>
    <property type="evidence" value="ECO:0007669"/>
    <property type="project" value="InterPro"/>
</dbReference>
<dbReference type="GO" id="GO:0004312">
    <property type="term" value="F:fatty acid synthase activity"/>
    <property type="evidence" value="ECO:0007669"/>
    <property type="project" value="TreeGrafter"/>
</dbReference>
<dbReference type="CDD" id="cd00833">
    <property type="entry name" value="PKS"/>
    <property type="match status" value="1"/>
</dbReference>
<dbReference type="InterPro" id="IPR011032">
    <property type="entry name" value="GroES-like_sf"/>
</dbReference>
<dbReference type="SUPFAM" id="SSF47336">
    <property type="entry name" value="ACP-like"/>
    <property type="match status" value="1"/>
</dbReference>
<keyword evidence="6" id="KW-0045">Antibiotic biosynthesis</keyword>
<dbReference type="SMART" id="SM00829">
    <property type="entry name" value="PKS_ER"/>
    <property type="match status" value="1"/>
</dbReference>
<evidence type="ECO:0000256" key="1">
    <source>
        <dbReference type="ARBA" id="ARBA00004792"/>
    </source>
</evidence>
<feature type="domain" description="Carrier" evidence="11">
    <location>
        <begin position="2473"/>
        <end position="2550"/>
    </location>
</feature>
<evidence type="ECO:0000256" key="4">
    <source>
        <dbReference type="ARBA" id="ARBA00022679"/>
    </source>
</evidence>
<evidence type="ECO:0000256" key="6">
    <source>
        <dbReference type="ARBA" id="ARBA00023194"/>
    </source>
</evidence>
<dbReference type="Pfam" id="PF00107">
    <property type="entry name" value="ADH_zinc_N"/>
    <property type="match status" value="1"/>
</dbReference>
<dbReference type="GO" id="GO:0017000">
    <property type="term" value="P:antibiotic biosynthetic process"/>
    <property type="evidence" value="ECO:0007669"/>
    <property type="project" value="UniProtKB-KW"/>
</dbReference>
<dbReference type="EMBL" id="BNBT01000066">
    <property type="protein sequence ID" value="GHE69413.1"/>
    <property type="molecule type" value="Genomic_DNA"/>
</dbReference>
<dbReference type="InterPro" id="IPR014030">
    <property type="entry name" value="Ketoacyl_synth_N"/>
</dbReference>
<feature type="compositionally biased region" description="Polar residues" evidence="10">
    <location>
        <begin position="1515"/>
        <end position="1524"/>
    </location>
</feature>
<keyword evidence="5" id="KW-0521">NADP</keyword>
<dbReference type="SUPFAM" id="SSF51735">
    <property type="entry name" value="NAD(P)-binding Rossmann-fold domains"/>
    <property type="match status" value="3"/>
</dbReference>
<feature type="region of interest" description="Disordered" evidence="10">
    <location>
        <begin position="1622"/>
        <end position="1645"/>
    </location>
</feature>
<dbReference type="InterPro" id="IPR036736">
    <property type="entry name" value="ACP-like_sf"/>
</dbReference>
<dbReference type="Pfam" id="PF00698">
    <property type="entry name" value="Acyl_transf_1"/>
    <property type="match status" value="1"/>
</dbReference>
<dbReference type="Pfam" id="PF02801">
    <property type="entry name" value="Ketoacyl-synt_C"/>
    <property type="match status" value="1"/>
</dbReference>
<dbReference type="PANTHER" id="PTHR43775:SF37">
    <property type="entry name" value="SI:DKEY-61P9.11"/>
    <property type="match status" value="1"/>
</dbReference>
<dbReference type="SMART" id="SM00826">
    <property type="entry name" value="PKS_DH"/>
    <property type="match status" value="1"/>
</dbReference>
<feature type="domain" description="Ketosynthase family 3 (KS3)" evidence="12">
    <location>
        <begin position="9"/>
        <end position="433"/>
    </location>
</feature>
<dbReference type="InterPro" id="IPR018201">
    <property type="entry name" value="Ketoacyl_synth_AS"/>
</dbReference>
<dbReference type="SUPFAM" id="SSF53335">
    <property type="entry name" value="S-adenosyl-L-methionine-dependent methyltransferases"/>
    <property type="match status" value="1"/>
</dbReference>
<dbReference type="InterPro" id="IPR042104">
    <property type="entry name" value="PKS_dehydratase_sf"/>
</dbReference>
<dbReference type="InterPro" id="IPR029063">
    <property type="entry name" value="SAM-dependent_MTases_sf"/>
</dbReference>
<accession>A0A918ZT38</accession>
<dbReference type="FunFam" id="3.40.50.720:FF:000209">
    <property type="entry name" value="Polyketide synthase Pks12"/>
    <property type="match status" value="1"/>
</dbReference>
<feature type="active site" description="Proton donor; for dehydratase activity" evidence="9">
    <location>
        <position position="1100"/>
    </location>
</feature>
<dbReference type="PROSITE" id="PS00606">
    <property type="entry name" value="KS3_1"/>
    <property type="match status" value="1"/>
</dbReference>
<dbReference type="InterPro" id="IPR013968">
    <property type="entry name" value="PKS_KR"/>
</dbReference>
<dbReference type="Pfam" id="PF00550">
    <property type="entry name" value="PP-binding"/>
    <property type="match status" value="1"/>
</dbReference>
<keyword evidence="8" id="KW-0012">Acyltransferase</keyword>
<dbReference type="Gene3D" id="3.30.70.3290">
    <property type="match status" value="1"/>
</dbReference>
<dbReference type="Gene3D" id="3.40.366.10">
    <property type="entry name" value="Malonyl-Coenzyme A Acyl Carrier Protein, domain 2"/>
    <property type="match status" value="1"/>
</dbReference>
<evidence type="ECO:0000256" key="7">
    <source>
        <dbReference type="ARBA" id="ARBA00023268"/>
    </source>
</evidence>
<dbReference type="InterPro" id="IPR032821">
    <property type="entry name" value="PKS_assoc"/>
</dbReference>
<name>A0A918ZT38_9ACTN</name>
<dbReference type="SUPFAM" id="SSF53901">
    <property type="entry name" value="Thiolase-like"/>
    <property type="match status" value="1"/>
</dbReference>
<dbReference type="RefSeq" id="WP_190137593.1">
    <property type="nucleotide sequence ID" value="NZ_BNBT01000066.1"/>
</dbReference>
<dbReference type="SUPFAM" id="SSF52151">
    <property type="entry name" value="FabD/lysophospholipase-like"/>
    <property type="match status" value="1"/>
</dbReference>
<keyword evidence="3" id="KW-0597">Phosphoprotein</keyword>
<comment type="caution">
    <text evidence="14">The sequence shown here is derived from an EMBL/GenBank/DDBJ whole genome shotgun (WGS) entry which is preliminary data.</text>
</comment>
<dbReference type="PANTHER" id="PTHR43775">
    <property type="entry name" value="FATTY ACID SYNTHASE"/>
    <property type="match status" value="1"/>
</dbReference>
<dbReference type="PROSITE" id="PS01162">
    <property type="entry name" value="QOR_ZETA_CRYSTAL"/>
    <property type="match status" value="1"/>
</dbReference>
<dbReference type="InterPro" id="IPR049552">
    <property type="entry name" value="PKS_DH_N"/>
</dbReference>
<evidence type="ECO:0000259" key="11">
    <source>
        <dbReference type="PROSITE" id="PS50075"/>
    </source>
</evidence>
<feature type="compositionally biased region" description="Gly residues" evidence="10">
    <location>
        <begin position="1465"/>
        <end position="1483"/>
    </location>
</feature>
<dbReference type="CDD" id="cd05195">
    <property type="entry name" value="enoyl_red"/>
    <property type="match status" value="1"/>
</dbReference>
<dbReference type="SUPFAM" id="SSF55048">
    <property type="entry name" value="Probable ACP-binding domain of malonyl-CoA ACP transacylase"/>
    <property type="match status" value="1"/>
</dbReference>
<dbReference type="Gene3D" id="3.40.50.150">
    <property type="entry name" value="Vaccinia Virus protein VP39"/>
    <property type="match status" value="1"/>
</dbReference>
<dbReference type="GO" id="GO:0008270">
    <property type="term" value="F:zinc ion binding"/>
    <property type="evidence" value="ECO:0007669"/>
    <property type="project" value="InterPro"/>
</dbReference>
<evidence type="ECO:0000256" key="3">
    <source>
        <dbReference type="ARBA" id="ARBA00022553"/>
    </source>
</evidence>
<dbReference type="Pfam" id="PF08659">
    <property type="entry name" value="KR"/>
    <property type="match status" value="1"/>
</dbReference>
<feature type="region of interest" description="Disordered" evidence="10">
    <location>
        <begin position="1463"/>
        <end position="1529"/>
    </location>
</feature>
<comment type="pathway">
    <text evidence="1">Antibiotic biosynthesis.</text>
</comment>
<dbReference type="PROSITE" id="PS52004">
    <property type="entry name" value="KS3_2"/>
    <property type="match status" value="1"/>
</dbReference>
<dbReference type="SMART" id="SM00822">
    <property type="entry name" value="PKS_KR"/>
    <property type="match status" value="1"/>
</dbReference>
<dbReference type="InterPro" id="IPR016036">
    <property type="entry name" value="Malonyl_transacylase_ACP-bd"/>
</dbReference>
<reference evidence="14" key="2">
    <citation type="submission" date="2020-09" db="EMBL/GenBank/DDBJ databases">
        <authorList>
            <person name="Sun Q."/>
            <person name="Ohkuma M."/>
        </authorList>
    </citation>
    <scope>NUCLEOTIDE SEQUENCE</scope>
    <source>
        <strain evidence="14">JCM 4784</strain>
    </source>
</reference>
<dbReference type="PROSITE" id="PS52019">
    <property type="entry name" value="PKS_MFAS_DH"/>
    <property type="match status" value="1"/>
</dbReference>
<evidence type="ECO:0000259" key="13">
    <source>
        <dbReference type="PROSITE" id="PS52019"/>
    </source>
</evidence>
<dbReference type="Pfam" id="PF21089">
    <property type="entry name" value="PKS_DH_N"/>
    <property type="match status" value="1"/>
</dbReference>
<feature type="active site" description="Proton acceptor; for dehydratase activity" evidence="9">
    <location>
        <position position="931"/>
    </location>
</feature>
<proteinExistence type="predicted"/>
<dbReference type="InterPro" id="IPR013154">
    <property type="entry name" value="ADH-like_N"/>
</dbReference>
<dbReference type="InterPro" id="IPR014043">
    <property type="entry name" value="Acyl_transferase_dom"/>
</dbReference>
<dbReference type="PROSITE" id="PS50075">
    <property type="entry name" value="CARRIER"/>
    <property type="match status" value="1"/>
</dbReference>
<dbReference type="InterPro" id="IPR020807">
    <property type="entry name" value="PKS_DH"/>
</dbReference>
<keyword evidence="2" id="KW-0596">Phosphopantetheine</keyword>
<evidence type="ECO:0000256" key="8">
    <source>
        <dbReference type="ARBA" id="ARBA00023315"/>
    </source>
</evidence>
<dbReference type="InterPro" id="IPR049900">
    <property type="entry name" value="PKS_mFAS_DH"/>
</dbReference>
<feature type="region of interest" description="C-terminal hotdog fold" evidence="9">
    <location>
        <begin position="1036"/>
        <end position="1182"/>
    </location>
</feature>
<feature type="compositionally biased region" description="Pro residues" evidence="10">
    <location>
        <begin position="1630"/>
        <end position="1644"/>
    </location>
</feature>
<dbReference type="Pfam" id="PF08240">
    <property type="entry name" value="ADH_N"/>
    <property type="match status" value="1"/>
</dbReference>
<dbReference type="InterPro" id="IPR009081">
    <property type="entry name" value="PP-bd_ACP"/>
</dbReference>
<dbReference type="InterPro" id="IPR006162">
    <property type="entry name" value="Ppantetheine_attach_site"/>
</dbReference>
<dbReference type="Gene3D" id="3.40.50.720">
    <property type="entry name" value="NAD(P)-binding Rossmann-like Domain"/>
    <property type="match status" value="3"/>
</dbReference>